<keyword evidence="5" id="KW-1185">Reference proteome</keyword>
<dbReference type="PANTHER" id="PTHR43080:SF2">
    <property type="entry name" value="CBS DOMAIN-CONTAINING PROTEIN"/>
    <property type="match status" value="1"/>
</dbReference>
<sequence length="159" mass="18091">MAIKSFQGARRQQQKVTEQLSCKVSDYMTRDLITFRPDQKIIEVVEILIKHRISGGPVVNEKNELVGIISEGDCLKQISDSRYYNMPSEKDKVGERMMTNVDTLDGNMNVFDAASIFLESKHRRFPILEDGKLVGQISQMDVLKAALEMKGHNWNSTVK</sequence>
<dbReference type="InterPro" id="IPR000644">
    <property type="entry name" value="CBS_dom"/>
</dbReference>
<dbReference type="InterPro" id="IPR044729">
    <property type="entry name" value="CBS_bac"/>
</dbReference>
<dbReference type="EMBL" id="SDDZ01000001">
    <property type="protein sequence ID" value="RXJ52680.1"/>
    <property type="molecule type" value="Genomic_DNA"/>
</dbReference>
<organism evidence="4 5">
    <name type="scientific">Gelidibacter gilvus</name>
    <dbReference type="NCBI Taxonomy" id="59602"/>
    <lineage>
        <taxon>Bacteria</taxon>
        <taxon>Pseudomonadati</taxon>
        <taxon>Bacteroidota</taxon>
        <taxon>Flavobacteriia</taxon>
        <taxon>Flavobacteriales</taxon>
        <taxon>Flavobacteriaceae</taxon>
        <taxon>Gelidibacter</taxon>
    </lineage>
</organism>
<dbReference type="SUPFAM" id="SSF54631">
    <property type="entry name" value="CBS-domain pair"/>
    <property type="match status" value="1"/>
</dbReference>
<dbReference type="Pfam" id="PF00571">
    <property type="entry name" value="CBS"/>
    <property type="match status" value="2"/>
</dbReference>
<feature type="domain" description="CBS" evidence="3">
    <location>
        <begin position="28"/>
        <end position="88"/>
    </location>
</feature>
<evidence type="ECO:0000313" key="4">
    <source>
        <dbReference type="EMBL" id="RXJ52680.1"/>
    </source>
</evidence>
<feature type="domain" description="CBS" evidence="3">
    <location>
        <begin position="97"/>
        <end position="156"/>
    </location>
</feature>
<protein>
    <submittedName>
        <fullName evidence="4">CBS domain-containing protein</fullName>
    </submittedName>
</protein>
<dbReference type="RefSeq" id="WP_129015814.1">
    <property type="nucleotide sequence ID" value="NZ_SDDZ01000001.1"/>
</dbReference>
<dbReference type="PANTHER" id="PTHR43080">
    <property type="entry name" value="CBS DOMAIN-CONTAINING PROTEIN CBSX3, MITOCHONDRIAL"/>
    <property type="match status" value="1"/>
</dbReference>
<accession>A0A4V1LNG4</accession>
<dbReference type="OrthoDB" id="9790355at2"/>
<evidence type="ECO:0000256" key="1">
    <source>
        <dbReference type="ARBA" id="ARBA00023122"/>
    </source>
</evidence>
<dbReference type="CDD" id="cd04629">
    <property type="entry name" value="CBS_pair_bac"/>
    <property type="match status" value="1"/>
</dbReference>
<dbReference type="InterPro" id="IPR051257">
    <property type="entry name" value="Diverse_CBS-Domain"/>
</dbReference>
<dbReference type="Proteomes" id="UP000289792">
    <property type="component" value="Unassembled WGS sequence"/>
</dbReference>
<reference evidence="4 5" key="1">
    <citation type="submission" date="2019-01" db="EMBL/GenBank/DDBJ databases">
        <title>Genome sequence of the Antarctic species Gelidibacter gilvus ACAM 158(T).</title>
        <authorList>
            <person name="Bowman J.P."/>
        </authorList>
    </citation>
    <scope>NUCLEOTIDE SEQUENCE [LARGE SCALE GENOMIC DNA]</scope>
    <source>
        <strain evidence="4 5">IC158</strain>
    </source>
</reference>
<keyword evidence="1 2" id="KW-0129">CBS domain</keyword>
<dbReference type="PROSITE" id="PS51371">
    <property type="entry name" value="CBS"/>
    <property type="match status" value="2"/>
</dbReference>
<gene>
    <name evidence="4" type="ORF">ESZ48_03020</name>
</gene>
<evidence type="ECO:0000256" key="2">
    <source>
        <dbReference type="PROSITE-ProRule" id="PRU00703"/>
    </source>
</evidence>
<dbReference type="Gene3D" id="3.10.580.10">
    <property type="entry name" value="CBS-domain"/>
    <property type="match status" value="2"/>
</dbReference>
<dbReference type="AlphaFoldDB" id="A0A4V1LNG4"/>
<comment type="caution">
    <text evidence="4">The sequence shown here is derived from an EMBL/GenBank/DDBJ whole genome shotgun (WGS) entry which is preliminary data.</text>
</comment>
<dbReference type="InterPro" id="IPR046342">
    <property type="entry name" value="CBS_dom_sf"/>
</dbReference>
<evidence type="ECO:0000313" key="5">
    <source>
        <dbReference type="Proteomes" id="UP000289792"/>
    </source>
</evidence>
<name>A0A4V1LNG4_9FLAO</name>
<evidence type="ECO:0000259" key="3">
    <source>
        <dbReference type="PROSITE" id="PS51371"/>
    </source>
</evidence>
<dbReference type="SMART" id="SM00116">
    <property type="entry name" value="CBS"/>
    <property type="match status" value="2"/>
</dbReference>
<proteinExistence type="predicted"/>